<feature type="transmembrane region" description="Helical" evidence="5">
    <location>
        <begin position="504"/>
        <end position="534"/>
    </location>
</feature>
<feature type="transmembrane region" description="Helical" evidence="5">
    <location>
        <begin position="358"/>
        <end position="384"/>
    </location>
</feature>
<feature type="transmembrane region" description="Helical" evidence="5">
    <location>
        <begin position="546"/>
        <end position="569"/>
    </location>
</feature>
<feature type="transmembrane region" description="Helical" evidence="5">
    <location>
        <begin position="182"/>
        <end position="201"/>
    </location>
</feature>
<dbReference type="InterPro" id="IPR001898">
    <property type="entry name" value="SLC13A/DASS"/>
</dbReference>
<keyword evidence="2 5" id="KW-0812">Transmembrane</keyword>
<dbReference type="SMART" id="SM00100">
    <property type="entry name" value="cNMP"/>
    <property type="match status" value="1"/>
</dbReference>
<dbReference type="Pfam" id="PF00027">
    <property type="entry name" value="cNMP_binding"/>
    <property type="match status" value="1"/>
</dbReference>
<keyword evidence="8" id="KW-1185">Reference proteome</keyword>
<feature type="transmembrane region" description="Helical" evidence="5">
    <location>
        <begin position="236"/>
        <end position="257"/>
    </location>
</feature>
<dbReference type="Pfam" id="PF00939">
    <property type="entry name" value="Na_sulph_symp"/>
    <property type="match status" value="1"/>
</dbReference>
<feature type="transmembrane region" description="Helical" evidence="5">
    <location>
        <begin position="208"/>
        <end position="230"/>
    </location>
</feature>
<dbReference type="RefSeq" id="WP_326507415.1">
    <property type="nucleotide sequence ID" value="NZ_JAWIIV010000013.1"/>
</dbReference>
<feature type="transmembrane region" description="Helical" evidence="5">
    <location>
        <begin position="157"/>
        <end position="176"/>
    </location>
</feature>
<accession>A0ABU6JAM1</accession>
<dbReference type="Proteomes" id="UP001352263">
    <property type="component" value="Unassembled WGS sequence"/>
</dbReference>
<evidence type="ECO:0000256" key="5">
    <source>
        <dbReference type="SAM" id="Phobius"/>
    </source>
</evidence>
<name>A0ABU6JAM1_9BURK</name>
<dbReference type="SUPFAM" id="SSF51206">
    <property type="entry name" value="cAMP-binding domain-like"/>
    <property type="match status" value="1"/>
</dbReference>
<comment type="caution">
    <text evidence="7">The sequence shown here is derived from an EMBL/GenBank/DDBJ whole genome shotgun (WGS) entry which is preliminary data.</text>
</comment>
<dbReference type="EMBL" id="JAWIIV010000013">
    <property type="protein sequence ID" value="MEC4720699.1"/>
    <property type="molecule type" value="Genomic_DNA"/>
</dbReference>
<gene>
    <name evidence="7" type="ORF">RY831_16165</name>
</gene>
<feature type="transmembrane region" description="Helical" evidence="5">
    <location>
        <begin position="436"/>
        <end position="453"/>
    </location>
</feature>
<feature type="transmembrane region" description="Helical" evidence="5">
    <location>
        <begin position="269"/>
        <end position="287"/>
    </location>
</feature>
<evidence type="ECO:0000256" key="4">
    <source>
        <dbReference type="ARBA" id="ARBA00023136"/>
    </source>
</evidence>
<evidence type="ECO:0000313" key="8">
    <source>
        <dbReference type="Proteomes" id="UP001352263"/>
    </source>
</evidence>
<protein>
    <submittedName>
        <fullName evidence="7">SLC13 family permease</fullName>
    </submittedName>
</protein>
<dbReference type="InterPro" id="IPR014710">
    <property type="entry name" value="RmlC-like_jellyroll"/>
</dbReference>
<feature type="transmembrane region" description="Helical" evidence="5">
    <location>
        <begin position="465"/>
        <end position="484"/>
    </location>
</feature>
<evidence type="ECO:0000313" key="7">
    <source>
        <dbReference type="EMBL" id="MEC4720699.1"/>
    </source>
</evidence>
<keyword evidence="3 5" id="KW-1133">Transmembrane helix</keyword>
<comment type="subcellular location">
    <subcellularLocation>
        <location evidence="1">Membrane</location>
        <topology evidence="1">Multi-pass membrane protein</topology>
    </subcellularLocation>
</comment>
<organism evidence="7 8">
    <name type="scientific">Noviherbaspirillum album</name>
    <dbReference type="NCBI Taxonomy" id="3080276"/>
    <lineage>
        <taxon>Bacteria</taxon>
        <taxon>Pseudomonadati</taxon>
        <taxon>Pseudomonadota</taxon>
        <taxon>Betaproteobacteria</taxon>
        <taxon>Burkholderiales</taxon>
        <taxon>Oxalobacteraceae</taxon>
        <taxon>Noviherbaspirillum</taxon>
    </lineage>
</organism>
<dbReference type="Gene3D" id="2.60.120.10">
    <property type="entry name" value="Jelly Rolls"/>
    <property type="match status" value="1"/>
</dbReference>
<feature type="domain" description="Cyclic nucleotide-binding" evidence="6">
    <location>
        <begin position="17"/>
        <end position="131"/>
    </location>
</feature>
<proteinExistence type="predicted"/>
<reference evidence="7 8" key="1">
    <citation type="submission" date="2023-10" db="EMBL/GenBank/DDBJ databases">
        <title>Noviherbaspirillum sp. CPCC 100848 genome assembly.</title>
        <authorList>
            <person name="Li X.Y."/>
            <person name="Fang X.M."/>
        </authorList>
    </citation>
    <scope>NUCLEOTIDE SEQUENCE [LARGE SCALE GENOMIC DNA]</scope>
    <source>
        <strain evidence="7 8">CPCC 100848</strain>
    </source>
</reference>
<keyword evidence="4 5" id="KW-0472">Membrane</keyword>
<dbReference type="PROSITE" id="PS50042">
    <property type="entry name" value="CNMP_BINDING_3"/>
    <property type="match status" value="1"/>
</dbReference>
<dbReference type="InterPro" id="IPR018490">
    <property type="entry name" value="cNMP-bd_dom_sf"/>
</dbReference>
<evidence type="ECO:0000256" key="3">
    <source>
        <dbReference type="ARBA" id="ARBA00022989"/>
    </source>
</evidence>
<evidence type="ECO:0000259" key="6">
    <source>
        <dbReference type="PROSITE" id="PS50042"/>
    </source>
</evidence>
<evidence type="ECO:0000256" key="1">
    <source>
        <dbReference type="ARBA" id="ARBA00004141"/>
    </source>
</evidence>
<dbReference type="CDD" id="cd00038">
    <property type="entry name" value="CAP_ED"/>
    <property type="match status" value="1"/>
</dbReference>
<feature type="transmembrane region" description="Helical" evidence="5">
    <location>
        <begin position="412"/>
        <end position="430"/>
    </location>
</feature>
<dbReference type="InterPro" id="IPR000595">
    <property type="entry name" value="cNMP-bd_dom"/>
</dbReference>
<evidence type="ECO:0000256" key="2">
    <source>
        <dbReference type="ARBA" id="ARBA00022692"/>
    </source>
</evidence>
<sequence length="615" mass="67271">MRQEDNTTTAKLLQDEVLARSNYQSLARVLPQVSEKCFSPGETIYKANARAEHFFLLTSGEVKLVSPGGRESHLVHRRFGEEAASDAEHYLTDAVAATASTAMCIPHVAMKTLIAANPALKTDLLLSLASHLAGEKLERRSTPAAVKAAARNYIRPFGWLLCLILPLLILAFGDRAGIGHDAVLFSAIFAPTVTMWVFSLVDDYIPGLFALMAILITGLVPPPVILSGFASDGFMMALSTLALGTVVVTSGLSYRVMLNLLLRLPNHQFWHGVGLFLTGTILTPIIPTANGRIALVSTFFVDMVESLRLTPQGAAATRLAITCFSGISLFSAMVITSKSVNFAVYGLLTPQGQDHFQWLTWLFTAIIAAAVMLLLNAGIAAIWFRNTELPQLSKAGVAEQLRLLGKMKNREWAAVIGVIFMVLGIITSSIHKVQPPWLGFAMLFGLLLCGTLYKKELKEKVDWTFLLYLSGVTGIVGAFSFLGLDQQLADALPGLGNYMRTNFGLFILMLFALISVIRLAVPINATVVIMAAIFMPIAEANGINAWVLGFVILIFSEGWFMPYQCSYYLQMQEINRGKPLYDEKSFLRFNAVLNLARPAAVYASLPYWKMLGLMS</sequence>